<dbReference type="NCBIfam" id="TIGR00663">
    <property type="entry name" value="dnan"/>
    <property type="match status" value="1"/>
</dbReference>
<dbReference type="GO" id="GO:0005737">
    <property type="term" value="C:cytoplasm"/>
    <property type="evidence" value="ECO:0007669"/>
    <property type="project" value="UniProtKB-SubCell"/>
</dbReference>
<feature type="domain" description="DNA polymerase III beta sliding clamp central" evidence="12">
    <location>
        <begin position="131"/>
        <end position="243"/>
    </location>
</feature>
<comment type="similarity">
    <text evidence="2 10">Belongs to the beta sliding clamp family.</text>
</comment>
<dbReference type="SUPFAM" id="SSF55979">
    <property type="entry name" value="DNA clamp"/>
    <property type="match status" value="3"/>
</dbReference>
<evidence type="ECO:0000259" key="13">
    <source>
        <dbReference type="Pfam" id="PF02768"/>
    </source>
</evidence>
<keyword evidence="7 10" id="KW-0235">DNA replication</keyword>
<evidence type="ECO:0000256" key="1">
    <source>
        <dbReference type="ARBA" id="ARBA00004496"/>
    </source>
</evidence>
<dbReference type="InterPro" id="IPR022635">
    <property type="entry name" value="DNA_polIII_beta_C"/>
</dbReference>
<dbReference type="SMART" id="SM00480">
    <property type="entry name" value="POL3Bc"/>
    <property type="match status" value="1"/>
</dbReference>
<dbReference type="GO" id="GO:0009360">
    <property type="term" value="C:DNA polymerase III complex"/>
    <property type="evidence" value="ECO:0007669"/>
    <property type="project" value="InterPro"/>
</dbReference>
<keyword evidence="4 10" id="KW-0963">Cytoplasm</keyword>
<proteinExistence type="inferred from homology"/>
<evidence type="ECO:0000256" key="7">
    <source>
        <dbReference type="ARBA" id="ARBA00022705"/>
    </source>
</evidence>
<dbReference type="RefSeq" id="WP_132012518.1">
    <property type="nucleotide sequence ID" value="NZ_SLUN01000002.1"/>
</dbReference>
<evidence type="ECO:0000313" key="15">
    <source>
        <dbReference type="Proteomes" id="UP000295008"/>
    </source>
</evidence>
<name>A0A4R1SA06_HYDET</name>
<protein>
    <recommendedName>
        <fullName evidence="3 10">Beta sliding clamp</fullName>
    </recommendedName>
</protein>
<evidence type="ECO:0000256" key="6">
    <source>
        <dbReference type="ARBA" id="ARBA00022695"/>
    </source>
</evidence>
<organism evidence="14 15">
    <name type="scientific">Hydrogenispora ethanolica</name>
    <dbReference type="NCBI Taxonomy" id="1082276"/>
    <lineage>
        <taxon>Bacteria</taxon>
        <taxon>Bacillati</taxon>
        <taxon>Bacillota</taxon>
        <taxon>Hydrogenispora</taxon>
    </lineage>
</organism>
<dbReference type="GO" id="GO:0008408">
    <property type="term" value="F:3'-5' exonuclease activity"/>
    <property type="evidence" value="ECO:0007669"/>
    <property type="project" value="InterPro"/>
</dbReference>
<evidence type="ECO:0000256" key="9">
    <source>
        <dbReference type="ARBA" id="ARBA00023125"/>
    </source>
</evidence>
<evidence type="ECO:0000256" key="4">
    <source>
        <dbReference type="ARBA" id="ARBA00022490"/>
    </source>
</evidence>
<dbReference type="Pfam" id="PF02768">
    <property type="entry name" value="DNA_pol3_beta_3"/>
    <property type="match status" value="1"/>
</dbReference>
<dbReference type="Pfam" id="PF00712">
    <property type="entry name" value="DNA_pol3_beta"/>
    <property type="match status" value="1"/>
</dbReference>
<dbReference type="Gene3D" id="3.70.10.10">
    <property type="match status" value="1"/>
</dbReference>
<comment type="caution">
    <text evidence="14">The sequence shown here is derived from an EMBL/GenBank/DDBJ whole genome shotgun (WGS) entry which is preliminary data.</text>
</comment>
<keyword evidence="9" id="KW-0238">DNA-binding</keyword>
<dbReference type="Pfam" id="PF02767">
    <property type="entry name" value="DNA_pol3_beta_2"/>
    <property type="match status" value="1"/>
</dbReference>
<keyword evidence="5 10" id="KW-0808">Transferase</keyword>
<dbReference type="InterPro" id="IPR022637">
    <property type="entry name" value="DNA_polIII_beta_cen"/>
</dbReference>
<dbReference type="GO" id="GO:0006271">
    <property type="term" value="P:DNA strand elongation involved in DNA replication"/>
    <property type="evidence" value="ECO:0007669"/>
    <property type="project" value="TreeGrafter"/>
</dbReference>
<feature type="domain" description="DNA polymerase III beta sliding clamp C-terminal" evidence="13">
    <location>
        <begin position="247"/>
        <end position="361"/>
    </location>
</feature>
<evidence type="ECO:0000256" key="3">
    <source>
        <dbReference type="ARBA" id="ARBA00021035"/>
    </source>
</evidence>
<comment type="subunit">
    <text evidence="10">Forms a ring-shaped head-to-tail homodimer around DNA.</text>
</comment>
<evidence type="ECO:0000256" key="5">
    <source>
        <dbReference type="ARBA" id="ARBA00022679"/>
    </source>
</evidence>
<dbReference type="GO" id="GO:0003887">
    <property type="term" value="F:DNA-directed DNA polymerase activity"/>
    <property type="evidence" value="ECO:0007669"/>
    <property type="project" value="UniProtKB-UniRule"/>
</dbReference>
<dbReference type="CDD" id="cd00140">
    <property type="entry name" value="beta_clamp"/>
    <property type="match status" value="1"/>
</dbReference>
<accession>A0A4R1SA06</accession>
<dbReference type="GO" id="GO:0003677">
    <property type="term" value="F:DNA binding"/>
    <property type="evidence" value="ECO:0007669"/>
    <property type="project" value="UniProtKB-UniRule"/>
</dbReference>
<evidence type="ECO:0000256" key="10">
    <source>
        <dbReference type="PIRNR" id="PIRNR000804"/>
    </source>
</evidence>
<evidence type="ECO:0000256" key="2">
    <source>
        <dbReference type="ARBA" id="ARBA00010752"/>
    </source>
</evidence>
<keyword evidence="15" id="KW-1185">Reference proteome</keyword>
<dbReference type="EMBL" id="SLUN01000002">
    <property type="protein sequence ID" value="TCL76333.1"/>
    <property type="molecule type" value="Genomic_DNA"/>
</dbReference>
<sequence length="365" mass="41329">MNITCQQEELARFLQITARALATKSTLPILTGVLLETKEDHLRCVATDLEIAIEVRVPNIQIMKPGILVLPGRTFVEIVRHLPAVPVSIELDENSKMVNIRSKHSTYQLPTLPMEEFPAFPESKNEQSFSVSGEKIREAIKQTIFATLAEDPRPFLSSILWEVTPGNLRFVATDVNRLALKDTPVQSDFQKTALVPVRALREIANIFGNSNEELLNVFLDDKFIFMKGLGITFSSRLVEAQFPRYEQVIPKEFNRTVKVQRSEIIEALERTALVSYSVKLSIKDQQLQITAKEPDKGRSYEELHIEFEGPEIDIGFNAKFLLDFLKTVDSDQVSLQLIQELKPVLMQGVNDGAYQYIVMPLKLSV</sequence>
<comment type="subcellular location">
    <subcellularLocation>
        <location evidence="1 10">Cytoplasm</location>
    </subcellularLocation>
</comment>
<gene>
    <name evidence="14" type="ORF">EDC14_100286</name>
</gene>
<dbReference type="PIRSF" id="PIRSF000804">
    <property type="entry name" value="DNA_pol_III_b"/>
    <property type="match status" value="1"/>
</dbReference>
<evidence type="ECO:0000256" key="8">
    <source>
        <dbReference type="ARBA" id="ARBA00022932"/>
    </source>
</evidence>
<keyword evidence="6 10" id="KW-0548">Nucleotidyltransferase</keyword>
<evidence type="ECO:0000313" key="14">
    <source>
        <dbReference type="EMBL" id="TCL76333.1"/>
    </source>
</evidence>
<dbReference type="InterPro" id="IPR046938">
    <property type="entry name" value="DNA_clamp_sf"/>
</dbReference>
<keyword evidence="8 10" id="KW-0239">DNA-directed DNA polymerase</keyword>
<dbReference type="Proteomes" id="UP000295008">
    <property type="component" value="Unassembled WGS sequence"/>
</dbReference>
<comment type="function">
    <text evidence="10">Confers DNA tethering and processivity to DNA polymerases and other proteins. Acts as a clamp, forming a ring around DNA (a reaction catalyzed by the clamp-loading complex) which diffuses in an ATP-independent manner freely and bidirectionally along dsDNA. Initially characterized for its ability to contact the catalytic subunit of DNA polymerase III (Pol III), a complex, multichain enzyme responsible for most of the replicative synthesis in bacteria; Pol III exhibits 3'-5' exonuclease proofreading activity. The beta chain is required for initiation of replication as well as for processivity of DNA replication.</text>
</comment>
<feature type="domain" description="DNA polymerase III beta sliding clamp N-terminal" evidence="11">
    <location>
        <begin position="1"/>
        <end position="120"/>
    </location>
</feature>
<dbReference type="PANTHER" id="PTHR30478">
    <property type="entry name" value="DNA POLYMERASE III SUBUNIT BETA"/>
    <property type="match status" value="1"/>
</dbReference>
<dbReference type="AlphaFoldDB" id="A0A4R1SA06"/>
<dbReference type="PANTHER" id="PTHR30478:SF0">
    <property type="entry name" value="BETA SLIDING CLAMP"/>
    <property type="match status" value="1"/>
</dbReference>
<evidence type="ECO:0000259" key="12">
    <source>
        <dbReference type="Pfam" id="PF02767"/>
    </source>
</evidence>
<evidence type="ECO:0000259" key="11">
    <source>
        <dbReference type="Pfam" id="PF00712"/>
    </source>
</evidence>
<reference evidence="14 15" key="1">
    <citation type="submission" date="2019-03" db="EMBL/GenBank/DDBJ databases">
        <title>Genomic Encyclopedia of Type Strains, Phase IV (KMG-IV): sequencing the most valuable type-strain genomes for metagenomic binning, comparative biology and taxonomic classification.</title>
        <authorList>
            <person name="Goeker M."/>
        </authorList>
    </citation>
    <scope>NUCLEOTIDE SEQUENCE [LARGE SCALE GENOMIC DNA]</scope>
    <source>
        <strain evidence="14 15">LX-B</strain>
    </source>
</reference>
<dbReference type="InterPro" id="IPR022634">
    <property type="entry name" value="DNA_polIII_beta_N"/>
</dbReference>
<dbReference type="OrthoDB" id="8421503at2"/>
<dbReference type="InterPro" id="IPR001001">
    <property type="entry name" value="DNA_polIII_beta"/>
</dbReference>
<dbReference type="Gene3D" id="3.10.150.10">
    <property type="entry name" value="DNA Polymerase III, subunit A, domain 2"/>
    <property type="match status" value="1"/>
</dbReference>